<organism evidence="2 3">
    <name type="scientific">Alkalicoccobacillus porphyridii</name>
    <dbReference type="NCBI Taxonomy" id="2597270"/>
    <lineage>
        <taxon>Bacteria</taxon>
        <taxon>Bacillati</taxon>
        <taxon>Bacillota</taxon>
        <taxon>Bacilli</taxon>
        <taxon>Bacillales</taxon>
        <taxon>Bacillaceae</taxon>
        <taxon>Alkalicoccobacillus</taxon>
    </lineage>
</organism>
<evidence type="ECO:0000313" key="3">
    <source>
        <dbReference type="Proteomes" id="UP000318521"/>
    </source>
</evidence>
<name>A0A554A292_9BACI</name>
<proteinExistence type="predicted"/>
<dbReference type="Proteomes" id="UP000318521">
    <property type="component" value="Unassembled WGS sequence"/>
</dbReference>
<keyword evidence="1" id="KW-1133">Transmembrane helix</keyword>
<reference evidence="2 3" key="1">
    <citation type="submission" date="2019-07" db="EMBL/GenBank/DDBJ databases">
        <authorList>
            <person name="Park Y.J."/>
            <person name="Jeong S.E."/>
            <person name="Jung H.S."/>
        </authorList>
    </citation>
    <scope>NUCLEOTIDE SEQUENCE [LARGE SCALE GENOMIC DNA]</scope>
    <source>
        <strain evidence="3">P16(2019)</strain>
    </source>
</reference>
<feature type="transmembrane region" description="Helical" evidence="1">
    <location>
        <begin position="177"/>
        <end position="195"/>
    </location>
</feature>
<accession>A0A554A292</accession>
<gene>
    <name evidence="2" type="ORF">FN960_04615</name>
</gene>
<comment type="caution">
    <text evidence="2">The sequence shown here is derived from an EMBL/GenBank/DDBJ whole genome shotgun (WGS) entry which is preliminary data.</text>
</comment>
<feature type="transmembrane region" description="Helical" evidence="1">
    <location>
        <begin position="150"/>
        <end position="170"/>
    </location>
</feature>
<dbReference type="RefSeq" id="WP_143847375.1">
    <property type="nucleotide sequence ID" value="NZ_VLXZ01000002.1"/>
</dbReference>
<feature type="transmembrane region" description="Helical" evidence="1">
    <location>
        <begin position="104"/>
        <end position="130"/>
    </location>
</feature>
<feature type="transmembrane region" description="Helical" evidence="1">
    <location>
        <begin position="201"/>
        <end position="223"/>
    </location>
</feature>
<keyword evidence="1" id="KW-0812">Transmembrane</keyword>
<protein>
    <submittedName>
        <fullName evidence="2">ABC transporter permease</fullName>
    </submittedName>
</protein>
<feature type="transmembrane region" description="Helical" evidence="1">
    <location>
        <begin position="21"/>
        <end position="41"/>
    </location>
</feature>
<dbReference type="EMBL" id="VLXZ01000002">
    <property type="protein sequence ID" value="TSB47803.1"/>
    <property type="molecule type" value="Genomic_DNA"/>
</dbReference>
<dbReference type="Pfam" id="PF12730">
    <property type="entry name" value="ABC2_membrane_4"/>
    <property type="match status" value="1"/>
</dbReference>
<keyword evidence="3" id="KW-1185">Reference proteome</keyword>
<dbReference type="AlphaFoldDB" id="A0A554A292"/>
<evidence type="ECO:0000256" key="1">
    <source>
        <dbReference type="SAM" id="Phobius"/>
    </source>
</evidence>
<evidence type="ECO:0000313" key="2">
    <source>
        <dbReference type="EMBL" id="TSB47803.1"/>
    </source>
</evidence>
<dbReference type="OrthoDB" id="9784784at2"/>
<keyword evidence="1" id="KW-0472">Membrane</keyword>
<feature type="transmembrane region" description="Helical" evidence="1">
    <location>
        <begin position="53"/>
        <end position="78"/>
    </location>
</feature>
<sequence length="232" mass="26269">MYHLMKLELQKHKIGWFVKGAILSNIIILALLYFFTIIEKIENEILFRTTTDFFTISGILIRATFIIFAAVLISKFIIDEFKNRTSLVMFSYPIDRKKIMMSKLLLIFILTFCSMLISTCFVVLSFIGLNEMFQLSVNLNFSAQSILPELMSMMMFNLVAAGASLVPLYFGMLKYSTPATIVSAIIIALVTNSSYGPEYSLINLLYMPLGLAIIAILIIGLALRNINRLELN</sequence>